<evidence type="ECO:0000256" key="18">
    <source>
        <dbReference type="SAM" id="MobiDB-lite"/>
    </source>
</evidence>
<comment type="cofactor">
    <cofactor evidence="1">
        <name>Mg(2+)</name>
        <dbReference type="ChEBI" id="CHEBI:18420"/>
    </cofactor>
</comment>
<keyword evidence="7" id="KW-0479">Metal-binding</keyword>
<keyword evidence="8" id="KW-0547">Nucleotide-binding</keyword>
<comment type="subcellular location">
    <subcellularLocation>
        <location evidence="2">Membrane</location>
        <topology evidence="2">Single-pass membrane protein</topology>
    </subcellularLocation>
    <subcellularLocation>
        <location evidence="16">Plastid</location>
        <location evidence="16">Chloroplast outer membrane</location>
    </subcellularLocation>
</comment>
<proteinExistence type="predicted"/>
<comment type="caution">
    <text evidence="20">The sequence shown here is derived from an EMBL/GenBank/DDBJ whole genome shotgun (WGS) entry which is preliminary data.</text>
</comment>
<evidence type="ECO:0000256" key="4">
    <source>
        <dbReference type="ARBA" id="ARBA00022528"/>
    </source>
</evidence>
<evidence type="ECO:0000256" key="5">
    <source>
        <dbReference type="ARBA" id="ARBA00022640"/>
    </source>
</evidence>
<keyword evidence="10" id="KW-1002">Plastid outer membrane</keyword>
<dbReference type="SUPFAM" id="SSF52540">
    <property type="entry name" value="P-loop containing nucleoside triphosphate hydrolases"/>
    <property type="match status" value="1"/>
</dbReference>
<evidence type="ECO:0000256" key="9">
    <source>
        <dbReference type="ARBA" id="ARBA00022801"/>
    </source>
</evidence>
<dbReference type="AlphaFoldDB" id="A0A9W4T403"/>
<evidence type="ECO:0000256" key="3">
    <source>
        <dbReference type="ARBA" id="ARBA00022448"/>
    </source>
</evidence>
<keyword evidence="5" id="KW-0934">Plastid</keyword>
<feature type="region of interest" description="Disordered" evidence="18">
    <location>
        <begin position="225"/>
        <end position="251"/>
    </location>
</feature>
<feature type="coiled-coil region" evidence="17">
    <location>
        <begin position="150"/>
        <end position="201"/>
    </location>
</feature>
<keyword evidence="12" id="KW-0653">Protein transport</keyword>
<protein>
    <submittedName>
        <fullName evidence="20">14923_t:CDS:1</fullName>
    </submittedName>
</protein>
<keyword evidence="6" id="KW-0812">Transmembrane</keyword>
<evidence type="ECO:0000256" key="11">
    <source>
        <dbReference type="ARBA" id="ARBA00022842"/>
    </source>
</evidence>
<keyword evidence="14" id="KW-0342">GTP-binding</keyword>
<evidence type="ECO:0000256" key="12">
    <source>
        <dbReference type="ARBA" id="ARBA00022927"/>
    </source>
</evidence>
<dbReference type="GO" id="GO:0016020">
    <property type="term" value="C:membrane"/>
    <property type="evidence" value="ECO:0007669"/>
    <property type="project" value="UniProtKB-SubCell"/>
</dbReference>
<dbReference type="InterPro" id="IPR006703">
    <property type="entry name" value="G_AIG1"/>
</dbReference>
<keyword evidence="15" id="KW-0472">Membrane</keyword>
<keyword evidence="4" id="KW-0150">Chloroplast</keyword>
<dbReference type="Proteomes" id="UP001153678">
    <property type="component" value="Unassembled WGS sequence"/>
</dbReference>
<feature type="compositionally biased region" description="Basic and acidic residues" evidence="18">
    <location>
        <begin position="228"/>
        <end position="241"/>
    </location>
</feature>
<dbReference type="InterPro" id="IPR027417">
    <property type="entry name" value="P-loop_NTPase"/>
</dbReference>
<evidence type="ECO:0000256" key="6">
    <source>
        <dbReference type="ARBA" id="ARBA00022692"/>
    </source>
</evidence>
<evidence type="ECO:0000256" key="1">
    <source>
        <dbReference type="ARBA" id="ARBA00001946"/>
    </source>
</evidence>
<evidence type="ECO:0000256" key="14">
    <source>
        <dbReference type="ARBA" id="ARBA00023134"/>
    </source>
</evidence>
<evidence type="ECO:0000256" key="16">
    <source>
        <dbReference type="ARBA" id="ARBA00024013"/>
    </source>
</evidence>
<dbReference type="GO" id="GO:0015031">
    <property type="term" value="P:protein transport"/>
    <property type="evidence" value="ECO:0007669"/>
    <property type="project" value="UniProtKB-KW"/>
</dbReference>
<dbReference type="GO" id="GO:0016787">
    <property type="term" value="F:hydrolase activity"/>
    <property type="evidence" value="ECO:0007669"/>
    <property type="project" value="UniProtKB-KW"/>
</dbReference>
<keyword evidence="13" id="KW-1133">Transmembrane helix</keyword>
<evidence type="ECO:0000256" key="8">
    <source>
        <dbReference type="ARBA" id="ARBA00022741"/>
    </source>
</evidence>
<evidence type="ECO:0000313" key="21">
    <source>
        <dbReference type="Proteomes" id="UP001153678"/>
    </source>
</evidence>
<dbReference type="Gene3D" id="3.40.50.300">
    <property type="entry name" value="P-loop containing nucleotide triphosphate hydrolases"/>
    <property type="match status" value="1"/>
</dbReference>
<evidence type="ECO:0000256" key="2">
    <source>
        <dbReference type="ARBA" id="ARBA00004167"/>
    </source>
</evidence>
<reference evidence="20" key="1">
    <citation type="submission" date="2022-08" db="EMBL/GenBank/DDBJ databases">
        <authorList>
            <person name="Kallberg Y."/>
            <person name="Tangrot J."/>
            <person name="Rosling A."/>
        </authorList>
    </citation>
    <scope>NUCLEOTIDE SEQUENCE</scope>
    <source>
        <strain evidence="20">Wild A</strain>
    </source>
</reference>
<dbReference type="OrthoDB" id="8954335at2759"/>
<name>A0A9W4T403_9GLOM</name>
<keyword evidence="3" id="KW-0813">Transport</keyword>
<feature type="non-terminal residue" evidence="20">
    <location>
        <position position="297"/>
    </location>
</feature>
<dbReference type="GO" id="GO:0005525">
    <property type="term" value="F:GTP binding"/>
    <property type="evidence" value="ECO:0007669"/>
    <property type="project" value="UniProtKB-KW"/>
</dbReference>
<feature type="domain" description="AIG1-type G" evidence="19">
    <location>
        <begin position="6"/>
        <end position="194"/>
    </location>
</feature>
<keyword evidence="21" id="KW-1185">Reference proteome</keyword>
<dbReference type="InterPro" id="IPR045058">
    <property type="entry name" value="GIMA/IAN/Toc"/>
</dbReference>
<dbReference type="EMBL" id="CAMKVN010007004">
    <property type="protein sequence ID" value="CAI2190992.1"/>
    <property type="molecule type" value="Genomic_DNA"/>
</dbReference>
<dbReference type="Pfam" id="PF04548">
    <property type="entry name" value="AIG1"/>
    <property type="match status" value="1"/>
</dbReference>
<dbReference type="PANTHER" id="PTHR10903">
    <property type="entry name" value="GTPASE, IMAP FAMILY MEMBER-RELATED"/>
    <property type="match status" value="1"/>
</dbReference>
<evidence type="ECO:0000256" key="13">
    <source>
        <dbReference type="ARBA" id="ARBA00022989"/>
    </source>
</evidence>
<dbReference type="GO" id="GO:0046872">
    <property type="term" value="F:metal ion binding"/>
    <property type="evidence" value="ECO:0007669"/>
    <property type="project" value="UniProtKB-KW"/>
</dbReference>
<evidence type="ECO:0000259" key="19">
    <source>
        <dbReference type="Pfam" id="PF04548"/>
    </source>
</evidence>
<evidence type="ECO:0000256" key="10">
    <source>
        <dbReference type="ARBA" id="ARBA00022805"/>
    </source>
</evidence>
<evidence type="ECO:0000313" key="20">
    <source>
        <dbReference type="EMBL" id="CAI2190992.1"/>
    </source>
</evidence>
<sequence>MTETKKILLIGRSGRGKSTLANVITEAENKFKESGGSASETRKIQFEEFADKENNINYLVIDTPGIGDTKMSDNEVLDIIAEAVYLVRNGLSHVFFVIDGRFDQYEMITYNLLRETIFDQDITKHTTITRTRFKDFKNKKKCQADIDLMVKEAEDKKSKLKQDISAKEKELANLSSDSNQYQELLEEIKQLQKDLKVVNLSEIIESCQKKVVYVDNPPISIAIADNEDEKRKREREEELQSNKKKRAKSREKVLEHLKNNCQNDSYKPEKLTNLSNEITEDMDNLLRSRKEYEEEMK</sequence>
<keyword evidence="9" id="KW-0378">Hydrolase</keyword>
<gene>
    <name evidence="20" type="ORF">FWILDA_LOCUS14852</name>
</gene>
<organism evidence="20 21">
    <name type="scientific">Funneliformis geosporum</name>
    <dbReference type="NCBI Taxonomy" id="1117311"/>
    <lineage>
        <taxon>Eukaryota</taxon>
        <taxon>Fungi</taxon>
        <taxon>Fungi incertae sedis</taxon>
        <taxon>Mucoromycota</taxon>
        <taxon>Glomeromycotina</taxon>
        <taxon>Glomeromycetes</taxon>
        <taxon>Glomerales</taxon>
        <taxon>Glomeraceae</taxon>
        <taxon>Funneliformis</taxon>
    </lineage>
</organism>
<accession>A0A9W4T403</accession>
<evidence type="ECO:0000256" key="7">
    <source>
        <dbReference type="ARBA" id="ARBA00022723"/>
    </source>
</evidence>
<dbReference type="PANTHER" id="PTHR10903:SF135">
    <property type="entry name" value="TRANSLOCASE OF CHLOROPLAST 120, CHLOROPLASTIC-RELATED"/>
    <property type="match status" value="1"/>
</dbReference>
<evidence type="ECO:0000256" key="15">
    <source>
        <dbReference type="ARBA" id="ARBA00023136"/>
    </source>
</evidence>
<keyword evidence="17" id="KW-0175">Coiled coil</keyword>
<keyword evidence="11" id="KW-0460">Magnesium</keyword>
<evidence type="ECO:0000256" key="17">
    <source>
        <dbReference type="SAM" id="Coils"/>
    </source>
</evidence>